<dbReference type="AlphaFoldDB" id="A0A915JFL3"/>
<name>A0A915JFL3_ROMCU</name>
<keyword evidence="1" id="KW-1185">Reference proteome</keyword>
<proteinExistence type="predicted"/>
<organism evidence="1 2">
    <name type="scientific">Romanomermis culicivorax</name>
    <name type="common">Nematode worm</name>
    <dbReference type="NCBI Taxonomy" id="13658"/>
    <lineage>
        <taxon>Eukaryota</taxon>
        <taxon>Metazoa</taxon>
        <taxon>Ecdysozoa</taxon>
        <taxon>Nematoda</taxon>
        <taxon>Enoplea</taxon>
        <taxon>Dorylaimia</taxon>
        <taxon>Mermithida</taxon>
        <taxon>Mermithoidea</taxon>
        <taxon>Mermithidae</taxon>
        <taxon>Romanomermis</taxon>
    </lineage>
</organism>
<dbReference type="WBParaSite" id="nRc.2.0.1.t24974-RA">
    <property type="protein sequence ID" value="nRc.2.0.1.t24974-RA"/>
    <property type="gene ID" value="nRc.2.0.1.g24974"/>
</dbReference>
<protein>
    <submittedName>
        <fullName evidence="2">Uncharacterized protein</fullName>
    </submittedName>
</protein>
<evidence type="ECO:0000313" key="2">
    <source>
        <dbReference type="WBParaSite" id="nRc.2.0.1.t24974-RA"/>
    </source>
</evidence>
<evidence type="ECO:0000313" key="1">
    <source>
        <dbReference type="Proteomes" id="UP000887565"/>
    </source>
</evidence>
<reference evidence="2" key="1">
    <citation type="submission" date="2022-11" db="UniProtKB">
        <authorList>
            <consortium name="WormBaseParasite"/>
        </authorList>
    </citation>
    <scope>IDENTIFICATION</scope>
</reference>
<accession>A0A915JFL3</accession>
<dbReference type="Proteomes" id="UP000887565">
    <property type="component" value="Unplaced"/>
</dbReference>
<sequence length="94" mass="10725">MVNTMFDHSITKIIFLILQQDQPSRKFSLLSVFLNLICMADDSDDGKDDATATSKRLHEIFQVHGAENAKKFRRFAPIQSLIKSTKLLTITEQI</sequence>